<keyword evidence="6" id="KW-1185">Reference proteome</keyword>
<dbReference type="InterPro" id="IPR003690">
    <property type="entry name" value="MTERF"/>
</dbReference>
<dbReference type="Pfam" id="PF02536">
    <property type="entry name" value="mTERF"/>
    <property type="match status" value="1"/>
</dbReference>
<accession>A0AAD5C1I4</accession>
<keyword evidence="4" id="KW-1133">Transmembrane helix</keyword>
<keyword evidence="4" id="KW-0472">Membrane</keyword>
<dbReference type="PANTHER" id="PTHR13068:SF113">
    <property type="entry name" value="TRANSCRIPTION TERMINATION FACTOR MTEF18, MITOCHONDRIAL"/>
    <property type="match status" value="1"/>
</dbReference>
<keyword evidence="2" id="KW-0804">Transcription</keyword>
<dbReference type="AlphaFoldDB" id="A0AAD5C1I4"/>
<dbReference type="PANTHER" id="PTHR13068">
    <property type="entry name" value="CGI-12 PROTEIN-RELATED"/>
    <property type="match status" value="1"/>
</dbReference>
<comment type="caution">
    <text evidence="5">The sequence shown here is derived from an EMBL/GenBank/DDBJ whole genome shotgun (WGS) entry which is preliminary data.</text>
</comment>
<keyword evidence="2" id="KW-0806">Transcription termination</keyword>
<evidence type="ECO:0000256" key="3">
    <source>
        <dbReference type="ARBA" id="ARBA00022946"/>
    </source>
</evidence>
<evidence type="ECO:0000256" key="4">
    <source>
        <dbReference type="SAM" id="Phobius"/>
    </source>
</evidence>
<reference evidence="5" key="1">
    <citation type="submission" date="2022-06" db="EMBL/GenBank/DDBJ databases">
        <title>Uncovering the hologenomic basis of an extraordinary plant invasion.</title>
        <authorList>
            <person name="Bieker V.C."/>
            <person name="Martin M.D."/>
            <person name="Gilbert T."/>
            <person name="Hodgins K."/>
            <person name="Battlay P."/>
            <person name="Petersen B."/>
            <person name="Wilson J."/>
        </authorList>
    </citation>
    <scope>NUCLEOTIDE SEQUENCE</scope>
    <source>
        <strain evidence="5">AA19_3_7</strain>
        <tissue evidence="5">Leaf</tissue>
    </source>
</reference>
<gene>
    <name evidence="5" type="ORF">M8C21_010045</name>
</gene>
<evidence type="ECO:0000256" key="1">
    <source>
        <dbReference type="ARBA" id="ARBA00007692"/>
    </source>
</evidence>
<feature type="non-terminal residue" evidence="5">
    <location>
        <position position="1"/>
    </location>
</feature>
<keyword evidence="4" id="KW-0812">Transmembrane</keyword>
<organism evidence="5 6">
    <name type="scientific">Ambrosia artemisiifolia</name>
    <name type="common">Common ragweed</name>
    <dbReference type="NCBI Taxonomy" id="4212"/>
    <lineage>
        <taxon>Eukaryota</taxon>
        <taxon>Viridiplantae</taxon>
        <taxon>Streptophyta</taxon>
        <taxon>Embryophyta</taxon>
        <taxon>Tracheophyta</taxon>
        <taxon>Spermatophyta</taxon>
        <taxon>Magnoliopsida</taxon>
        <taxon>eudicotyledons</taxon>
        <taxon>Gunneridae</taxon>
        <taxon>Pentapetalae</taxon>
        <taxon>asterids</taxon>
        <taxon>campanulids</taxon>
        <taxon>Asterales</taxon>
        <taxon>Asteraceae</taxon>
        <taxon>Asteroideae</taxon>
        <taxon>Heliantheae alliance</taxon>
        <taxon>Heliantheae</taxon>
        <taxon>Ambrosia</taxon>
    </lineage>
</organism>
<sequence>MLLRRTLRSLYPHATVRHGSSVAKPLSKIPYKHRAKAIQQAQEALTDYLHSVKTVPYTFAENISRYSIVSLSTVVSKVTFSASDFSKSLQKFFRYHPVNEFELFFESIGIDVNELDLVLPTGKFFLSEDRNVFNVACVLYEFGIPWNKLGILYKEEKTIFYKDPNELREIWKKYIEYGFTSSSLVGICLVFPRVLNGDSEVEAMVNDLKRVVVDFNLVNDVDGDVDTWIGLCRKIRLFYNLGCKKDGISEMIGRSKTILLEYSEEVFCVVGLLRHFGMDEQRLDIITEKYPYVFGKNRLANLPHVMRALRVNQWFFNNLKDGGLHLLKSYAVINSDEDHDKDFAESLVRIQSSRVTAHTLSKLQFLHSIGFGENGLSPKILNQHTKNLEKKVEFLCKEIEFSLDHLDVFPAYLCFDLEKRIRPRYRFHKWLMETGLCEKEYSLASIIATSERSFIARIYKIHPAAPKKYLEIFLSQDYDGCVEHILTSKFQTEMKQRHKGVQCDENVHPDRISSMLLESGGYNGVVYIGGVWVVVEHIFLLLLLFNLKMSNEDR</sequence>
<evidence type="ECO:0000313" key="6">
    <source>
        <dbReference type="Proteomes" id="UP001206925"/>
    </source>
</evidence>
<keyword evidence="2" id="KW-0805">Transcription regulation</keyword>
<dbReference type="Gene3D" id="1.25.70.10">
    <property type="entry name" value="Transcription termination factor 3, mitochondrial"/>
    <property type="match status" value="1"/>
</dbReference>
<proteinExistence type="inferred from homology"/>
<dbReference type="InterPro" id="IPR038538">
    <property type="entry name" value="MTERF_sf"/>
</dbReference>
<feature type="transmembrane region" description="Helical" evidence="4">
    <location>
        <begin position="524"/>
        <end position="545"/>
    </location>
</feature>
<comment type="similarity">
    <text evidence="1">Belongs to the mTERF family.</text>
</comment>
<keyword evidence="3" id="KW-0809">Transit peptide</keyword>
<name>A0AAD5C1I4_AMBAR</name>
<evidence type="ECO:0000313" key="5">
    <source>
        <dbReference type="EMBL" id="KAI7732306.1"/>
    </source>
</evidence>
<dbReference type="GO" id="GO:0003676">
    <property type="term" value="F:nucleic acid binding"/>
    <property type="evidence" value="ECO:0007669"/>
    <property type="project" value="InterPro"/>
</dbReference>
<protein>
    <submittedName>
        <fullName evidence="5">Uncharacterized protein</fullName>
    </submittedName>
</protein>
<dbReference type="GO" id="GO:0006353">
    <property type="term" value="P:DNA-templated transcription termination"/>
    <property type="evidence" value="ECO:0007669"/>
    <property type="project" value="UniProtKB-KW"/>
</dbReference>
<evidence type="ECO:0000256" key="2">
    <source>
        <dbReference type="ARBA" id="ARBA00022472"/>
    </source>
</evidence>
<dbReference type="Proteomes" id="UP001206925">
    <property type="component" value="Unassembled WGS sequence"/>
</dbReference>
<dbReference type="EMBL" id="JAMZMK010010260">
    <property type="protein sequence ID" value="KAI7732306.1"/>
    <property type="molecule type" value="Genomic_DNA"/>
</dbReference>